<dbReference type="HOGENOM" id="CLU_1441287_0_0_1"/>
<dbReference type="KEGG" id="lth:KLTH0C07744g"/>
<sequence>MPPGFARVPTRHERNPNEIADPDQFWPNARAAGPSKVRLAILPVCRRRAAWSELQRANFTEKPPRILIRGPFGDESQLVTDFSFVPLNNSSFPLQVEAQLNFPGGNEVVQSPASGQTDLRKARTSPLELPPARPLLCHKIGSSSSFAQYDLRPNGYAVFEPEDESVKNYLNYTYLLLQVYSSDDIACC</sequence>
<dbReference type="RefSeq" id="XP_002552560.1">
    <property type="nucleotide sequence ID" value="XM_002552514.1"/>
</dbReference>
<organism evidence="2 3">
    <name type="scientific">Lachancea thermotolerans (strain ATCC 56472 / CBS 6340 / NRRL Y-8284)</name>
    <name type="common">Yeast</name>
    <name type="synonym">Kluyveromyces thermotolerans</name>
    <dbReference type="NCBI Taxonomy" id="559295"/>
    <lineage>
        <taxon>Eukaryota</taxon>
        <taxon>Fungi</taxon>
        <taxon>Dikarya</taxon>
        <taxon>Ascomycota</taxon>
        <taxon>Saccharomycotina</taxon>
        <taxon>Saccharomycetes</taxon>
        <taxon>Saccharomycetales</taxon>
        <taxon>Saccharomycetaceae</taxon>
        <taxon>Lachancea</taxon>
    </lineage>
</organism>
<dbReference type="EMBL" id="CU928167">
    <property type="protein sequence ID" value="CAR22122.1"/>
    <property type="molecule type" value="Genomic_DNA"/>
</dbReference>
<gene>
    <name evidence="2" type="ordered locus">KLTH0C07744g</name>
</gene>
<dbReference type="AlphaFoldDB" id="C5DEB1"/>
<evidence type="ECO:0000256" key="1">
    <source>
        <dbReference type="SAM" id="MobiDB-lite"/>
    </source>
</evidence>
<accession>C5DEB1</accession>
<keyword evidence="3" id="KW-1185">Reference proteome</keyword>
<dbReference type="Proteomes" id="UP000002036">
    <property type="component" value="Chromosome C"/>
</dbReference>
<name>C5DEB1_LACTC</name>
<dbReference type="GeneID" id="8291432"/>
<protein>
    <submittedName>
        <fullName evidence="2">KLTH0C07744p</fullName>
    </submittedName>
</protein>
<reference evidence="2 3" key="1">
    <citation type="journal article" date="2009" name="Genome Res.">
        <title>Comparative genomics of protoploid Saccharomycetaceae.</title>
        <authorList>
            <consortium name="The Genolevures Consortium"/>
            <person name="Souciet J.-L."/>
            <person name="Dujon B."/>
            <person name="Gaillardin C."/>
            <person name="Johnston M."/>
            <person name="Baret P.V."/>
            <person name="Cliften P."/>
            <person name="Sherman D.J."/>
            <person name="Weissenbach J."/>
            <person name="Westhof E."/>
            <person name="Wincker P."/>
            <person name="Jubin C."/>
            <person name="Poulain J."/>
            <person name="Barbe V."/>
            <person name="Segurens B."/>
            <person name="Artiguenave F."/>
            <person name="Anthouard V."/>
            <person name="Vacherie B."/>
            <person name="Val M.-E."/>
            <person name="Fulton R.S."/>
            <person name="Minx P."/>
            <person name="Wilson R."/>
            <person name="Durrens P."/>
            <person name="Jean G."/>
            <person name="Marck C."/>
            <person name="Martin T."/>
            <person name="Nikolski M."/>
            <person name="Rolland T."/>
            <person name="Seret M.-L."/>
            <person name="Casaregola S."/>
            <person name="Despons L."/>
            <person name="Fairhead C."/>
            <person name="Fischer G."/>
            <person name="Lafontaine I."/>
            <person name="Leh V."/>
            <person name="Lemaire M."/>
            <person name="de Montigny J."/>
            <person name="Neuveglise C."/>
            <person name="Thierry A."/>
            <person name="Blanc-Lenfle I."/>
            <person name="Bleykasten C."/>
            <person name="Diffels J."/>
            <person name="Fritsch E."/>
            <person name="Frangeul L."/>
            <person name="Goeffon A."/>
            <person name="Jauniaux N."/>
            <person name="Kachouri-Lafond R."/>
            <person name="Payen C."/>
            <person name="Potier S."/>
            <person name="Pribylova L."/>
            <person name="Ozanne C."/>
            <person name="Richard G.-F."/>
            <person name="Sacerdot C."/>
            <person name="Straub M.-L."/>
            <person name="Talla E."/>
        </authorList>
    </citation>
    <scope>NUCLEOTIDE SEQUENCE [LARGE SCALE GENOMIC DNA]</scope>
    <source>
        <strain evidence="3">ATCC 56472 / CBS 6340 / NRRL Y-8284</strain>
    </source>
</reference>
<proteinExistence type="predicted"/>
<evidence type="ECO:0000313" key="2">
    <source>
        <dbReference type="EMBL" id="CAR22122.1"/>
    </source>
</evidence>
<feature type="region of interest" description="Disordered" evidence="1">
    <location>
        <begin position="1"/>
        <end position="28"/>
    </location>
</feature>
<dbReference type="InParanoid" id="C5DEB1"/>
<evidence type="ECO:0000313" key="3">
    <source>
        <dbReference type="Proteomes" id="UP000002036"/>
    </source>
</evidence>